<feature type="transmembrane region" description="Helical" evidence="1">
    <location>
        <begin position="7"/>
        <end position="29"/>
    </location>
</feature>
<accession>A0A226DNX9</accession>
<name>A0A226DNX9_FOLCA</name>
<keyword evidence="3" id="KW-1185">Reference proteome</keyword>
<keyword evidence="1" id="KW-0812">Transmembrane</keyword>
<gene>
    <name evidence="2" type="ORF">Fcan01_19090</name>
</gene>
<comment type="caution">
    <text evidence="2">The sequence shown here is derived from an EMBL/GenBank/DDBJ whole genome shotgun (WGS) entry which is preliminary data.</text>
</comment>
<evidence type="ECO:0000256" key="1">
    <source>
        <dbReference type="SAM" id="Phobius"/>
    </source>
</evidence>
<feature type="transmembrane region" description="Helical" evidence="1">
    <location>
        <begin position="324"/>
        <end position="342"/>
    </location>
</feature>
<keyword evidence="1" id="KW-0472">Membrane</keyword>
<evidence type="ECO:0000313" key="2">
    <source>
        <dbReference type="EMBL" id="OXA46321.1"/>
    </source>
</evidence>
<dbReference type="AlphaFoldDB" id="A0A226DNX9"/>
<keyword evidence="1" id="KW-1133">Transmembrane helix</keyword>
<proteinExistence type="predicted"/>
<dbReference type="PROSITE" id="PS51257">
    <property type="entry name" value="PROKAR_LIPOPROTEIN"/>
    <property type="match status" value="1"/>
</dbReference>
<dbReference type="Proteomes" id="UP000198287">
    <property type="component" value="Unassembled WGS sequence"/>
</dbReference>
<dbReference type="EMBL" id="LNIX01000016">
    <property type="protein sequence ID" value="OXA46321.1"/>
    <property type="molecule type" value="Genomic_DNA"/>
</dbReference>
<evidence type="ECO:0000313" key="3">
    <source>
        <dbReference type="Proteomes" id="UP000198287"/>
    </source>
</evidence>
<protein>
    <submittedName>
        <fullName evidence="2">Uncharacterized protein</fullName>
    </submittedName>
</protein>
<feature type="transmembrane region" description="Helical" evidence="1">
    <location>
        <begin position="363"/>
        <end position="387"/>
    </location>
</feature>
<sequence length="679" mass="77925">MSTIFKIMLTFHIALFSLSTLGCFVLQILQHCPPLMPNCNSDICQKHTFPSHLPSVLLSVDILSRNKSEAMDSIKHTASNPCPIAWILVPNLIPGIHEGNQVMNDLIDESSLGYYHTALFLISLNFSVLDSMEGWFLANLYANNYYDIIDGLPMYTANIILLNITEGDNKPGRKWGIVCYFCNMESNIVWEENVSFGLRLAFDTTTRINSIGSGDPAQLDIRVPSNCLKDVFYLEGVGCYPFQFTIGILLRKLNLSLALESNIVSAPGLHLFTAFNPLEFSNRRMIPVHVSINSQTSLEFVYCHYKSHFMPPSWRIFVLPLDSWIWSSILLTAISFTVYYRSFQQGWDVLAALLGQFPGNNRWTFLSLLCFMVLTNAYLAVVTTHLIKLPLEKQFLRLHDAIQESDFRYIVSSKEAIPTYIRYFEEKLATYRKLTGNKSHHFRIVSEFNTQRLYTNPLQIYHTLAKYRGMALFVEKTRDLQPFLRDGGTNYVMGTVQCSPISQDKIEAFKYYWMTQFHHSKRAYELMEYIQISGIQTLITNLRQEILFYKLFPKQNQIASLDVGKGSKPVVRRTRKDVLGGRKPQKLTLFGSNLQNPFILYLGLMGGSILIFVCEHSKSTREVFIDNAKIVRIGFKKILQIFVDIFSRIFCYLLMDEDEEQKALVYLGTTRISPGILRN</sequence>
<reference evidence="2 3" key="1">
    <citation type="submission" date="2015-12" db="EMBL/GenBank/DDBJ databases">
        <title>The genome of Folsomia candida.</title>
        <authorList>
            <person name="Faddeeva A."/>
            <person name="Derks M.F."/>
            <person name="Anvar Y."/>
            <person name="Smit S."/>
            <person name="Van Straalen N."/>
            <person name="Roelofs D."/>
        </authorList>
    </citation>
    <scope>NUCLEOTIDE SEQUENCE [LARGE SCALE GENOMIC DNA]</scope>
    <source>
        <strain evidence="2 3">VU population</strain>
        <tissue evidence="2">Whole body</tissue>
    </source>
</reference>
<organism evidence="2 3">
    <name type="scientific">Folsomia candida</name>
    <name type="common">Springtail</name>
    <dbReference type="NCBI Taxonomy" id="158441"/>
    <lineage>
        <taxon>Eukaryota</taxon>
        <taxon>Metazoa</taxon>
        <taxon>Ecdysozoa</taxon>
        <taxon>Arthropoda</taxon>
        <taxon>Hexapoda</taxon>
        <taxon>Collembola</taxon>
        <taxon>Entomobryomorpha</taxon>
        <taxon>Isotomoidea</taxon>
        <taxon>Isotomidae</taxon>
        <taxon>Proisotominae</taxon>
        <taxon>Folsomia</taxon>
    </lineage>
</organism>